<dbReference type="Proteomes" id="UP001146793">
    <property type="component" value="Unassembled WGS sequence"/>
</dbReference>
<dbReference type="PRINTS" id="PR00190">
    <property type="entry name" value="ACTIN"/>
</dbReference>
<comment type="similarity">
    <text evidence="1">Belongs to the actin family.</text>
</comment>
<gene>
    <name evidence="3" type="ORF">M0812_26858</name>
</gene>
<dbReference type="InterPro" id="IPR043129">
    <property type="entry name" value="ATPase_NBD"/>
</dbReference>
<reference evidence="3" key="1">
    <citation type="submission" date="2022-08" db="EMBL/GenBank/DDBJ databases">
        <title>Novel sulphate-reducing endosymbionts in the free-living metamonad Anaeramoeba.</title>
        <authorList>
            <person name="Jerlstrom-Hultqvist J."/>
            <person name="Cepicka I."/>
            <person name="Gallot-Lavallee L."/>
            <person name="Salas-Leiva D."/>
            <person name="Curtis B.A."/>
            <person name="Zahonova K."/>
            <person name="Pipaliya S."/>
            <person name="Dacks J."/>
            <person name="Roger A.J."/>
        </authorList>
    </citation>
    <scope>NUCLEOTIDE SEQUENCE</scope>
    <source>
        <strain evidence="3">Busselton2</strain>
    </source>
</reference>
<dbReference type="EMBL" id="JANTQA010000063">
    <property type="protein sequence ID" value="KAJ3427278.1"/>
    <property type="molecule type" value="Genomic_DNA"/>
</dbReference>
<dbReference type="Gene3D" id="3.90.640.10">
    <property type="entry name" value="Actin, Chain A, domain 4"/>
    <property type="match status" value="2"/>
</dbReference>
<dbReference type="AlphaFoldDB" id="A0AAV7YI77"/>
<proteinExistence type="inferred from homology"/>
<organism evidence="3 4">
    <name type="scientific">Anaeramoeba flamelloides</name>
    <dbReference type="NCBI Taxonomy" id="1746091"/>
    <lineage>
        <taxon>Eukaryota</taxon>
        <taxon>Metamonada</taxon>
        <taxon>Anaeramoebidae</taxon>
        <taxon>Anaeramoeba</taxon>
    </lineage>
</organism>
<comment type="caution">
    <text evidence="3">The sequence shown here is derived from an EMBL/GenBank/DDBJ whole genome shotgun (WGS) entry which is preliminary data.</text>
</comment>
<dbReference type="Gene3D" id="3.30.420.40">
    <property type="match status" value="4"/>
</dbReference>
<feature type="region of interest" description="Disordered" evidence="2">
    <location>
        <begin position="286"/>
        <end position="329"/>
    </location>
</feature>
<dbReference type="FunFam" id="3.30.420.40:FF:000050">
    <property type="entry name" value="Actin, alpha skeletal muscle"/>
    <property type="match status" value="1"/>
</dbReference>
<dbReference type="InterPro" id="IPR004000">
    <property type="entry name" value="Actin"/>
</dbReference>
<evidence type="ECO:0000313" key="3">
    <source>
        <dbReference type="EMBL" id="KAJ3427278.1"/>
    </source>
</evidence>
<protein>
    <submittedName>
        <fullName evidence="3">Actin-10-related</fullName>
    </submittedName>
</protein>
<dbReference type="SUPFAM" id="SSF53067">
    <property type="entry name" value="Actin-like ATPase domain"/>
    <property type="match status" value="2"/>
</dbReference>
<evidence type="ECO:0000256" key="2">
    <source>
        <dbReference type="SAM" id="MobiDB-lite"/>
    </source>
</evidence>
<dbReference type="Pfam" id="PF00022">
    <property type="entry name" value="Actin"/>
    <property type="match status" value="1"/>
</dbReference>
<accession>A0AAV7YI77</accession>
<evidence type="ECO:0000256" key="1">
    <source>
        <dbReference type="RuleBase" id="RU000487"/>
    </source>
</evidence>
<evidence type="ECO:0000313" key="4">
    <source>
        <dbReference type="Proteomes" id="UP001146793"/>
    </source>
</evidence>
<sequence length="448" mass="51722">MIDINSTLEPIVIDNGSITMKVGLGGEDSPCSTFPTVVGKEQTKEINQKEIKLKETFVGKLALKRSGILSTQSPIKNGIIENWEAMEEIWNYICFDLFGEPINEVKVLLTESIFNPKENREKTAEIWFETFNTQIFYLVPSNILQVYSFGNSSGTSINSGANTSMCFINEGRIIKGSCDQLDIGGDDLTQFLQELLVLKGLEFKTYKDLKTLEYLKKCLSFYVVDDPNKLLQEKEKANKIVRSYELKDGQRISLGMERFVCTELFFQPKEEIIDLFGLKLSENEKENEKELENEKEQEKEKEKEKEKENENEKEKEKEKENEKEKEEETVFKRKTKKEMLNLPRMIYKNAQNIDFELRKTLLSNIILSGGNTNFGGIEKRLSNELKLLINENCPQFRFPSSTFPSKYMAWVGGSIFASLGHYVNSWMYKELYEESGVQCVHTLLNHFI</sequence>
<name>A0AAV7YI77_9EUKA</name>
<dbReference type="PANTHER" id="PTHR11937">
    <property type="entry name" value="ACTIN"/>
    <property type="match status" value="1"/>
</dbReference>
<dbReference type="SMART" id="SM00268">
    <property type="entry name" value="ACTIN"/>
    <property type="match status" value="1"/>
</dbReference>